<comment type="caution">
    <text evidence="10">Lacks conserved residue(s) required for the propagation of feature annotation.</text>
</comment>
<dbReference type="STRING" id="387631.Asulf_01590"/>
<comment type="catalytic activity">
    <reaction evidence="10">
        <text>tRNA(Asx) + L-aspartate + ATP = L-aspartyl-tRNA(Asx) + AMP + diphosphate</text>
        <dbReference type="Rhea" id="RHEA:18349"/>
        <dbReference type="Rhea" id="RHEA-COMP:9710"/>
        <dbReference type="Rhea" id="RHEA-COMP:9711"/>
        <dbReference type="ChEBI" id="CHEBI:29991"/>
        <dbReference type="ChEBI" id="CHEBI:30616"/>
        <dbReference type="ChEBI" id="CHEBI:33019"/>
        <dbReference type="ChEBI" id="CHEBI:78442"/>
        <dbReference type="ChEBI" id="CHEBI:78516"/>
        <dbReference type="ChEBI" id="CHEBI:456215"/>
        <dbReference type="EC" id="6.1.1.23"/>
    </reaction>
</comment>
<dbReference type="InterPro" id="IPR004364">
    <property type="entry name" value="Aa-tRNA-synt_II"/>
</dbReference>
<dbReference type="GO" id="GO:0003723">
    <property type="term" value="F:RNA binding"/>
    <property type="evidence" value="ECO:0007669"/>
    <property type="project" value="TreeGrafter"/>
</dbReference>
<dbReference type="InterPro" id="IPR045864">
    <property type="entry name" value="aa-tRNA-synth_II/BPL/LPL"/>
</dbReference>
<dbReference type="InterPro" id="IPR012340">
    <property type="entry name" value="NA-bd_OB-fold"/>
</dbReference>
<dbReference type="OrthoDB" id="5908at2157"/>
<dbReference type="SUPFAM" id="SSF50249">
    <property type="entry name" value="Nucleic acid-binding proteins"/>
    <property type="match status" value="1"/>
</dbReference>
<keyword evidence="3 10" id="KW-0963">Cytoplasm</keyword>
<dbReference type="SUPFAM" id="SSF55681">
    <property type="entry name" value="Class II aaRS and biotin synthetases"/>
    <property type="match status" value="1"/>
</dbReference>
<evidence type="ECO:0000256" key="3">
    <source>
        <dbReference type="ARBA" id="ARBA00022490"/>
    </source>
</evidence>
<feature type="binding site" evidence="10">
    <location>
        <position position="361"/>
    </location>
    <ligand>
        <name>L-aspartate</name>
        <dbReference type="ChEBI" id="CHEBI:29991"/>
    </ligand>
</feature>
<feature type="region of interest" description="Aspartate" evidence="10">
    <location>
        <begin position="191"/>
        <end position="194"/>
    </location>
</feature>
<accession>N0BH16</accession>
<evidence type="ECO:0000259" key="11">
    <source>
        <dbReference type="PROSITE" id="PS50862"/>
    </source>
</evidence>
<dbReference type="GO" id="GO:0017101">
    <property type="term" value="C:aminoacyl-tRNA synthetase multienzyme complex"/>
    <property type="evidence" value="ECO:0007669"/>
    <property type="project" value="TreeGrafter"/>
</dbReference>
<evidence type="ECO:0000256" key="4">
    <source>
        <dbReference type="ARBA" id="ARBA00022598"/>
    </source>
</evidence>
<evidence type="ECO:0000313" key="12">
    <source>
        <dbReference type="EMBL" id="AGK61567.1"/>
    </source>
</evidence>
<dbReference type="HOGENOM" id="CLU_004553_2_1_2"/>
<dbReference type="EC" id="6.1.1.23" evidence="10"/>
<keyword evidence="7 10" id="KW-0460">Magnesium</keyword>
<evidence type="ECO:0000256" key="8">
    <source>
        <dbReference type="ARBA" id="ARBA00022917"/>
    </source>
</evidence>
<dbReference type="PANTHER" id="PTHR43450:SF1">
    <property type="entry name" value="ASPARTATE--TRNA LIGASE, CYTOPLASMIC"/>
    <property type="match status" value="1"/>
</dbReference>
<comment type="similarity">
    <text evidence="2 10">Belongs to the class-II aminoacyl-tRNA synthetase family. Type 2 subfamily.</text>
</comment>
<dbReference type="GO" id="GO:0004815">
    <property type="term" value="F:aspartate-tRNA ligase activity"/>
    <property type="evidence" value="ECO:0007669"/>
    <property type="project" value="UniProtKB-UniRule"/>
</dbReference>
<feature type="domain" description="Aminoacyl-transfer RNA synthetases class-II family profile" evidence="11">
    <location>
        <begin position="101"/>
        <end position="431"/>
    </location>
</feature>
<evidence type="ECO:0000256" key="9">
    <source>
        <dbReference type="ARBA" id="ARBA00023146"/>
    </source>
</evidence>
<dbReference type="GO" id="GO:0000287">
    <property type="term" value="F:magnesium ion binding"/>
    <property type="evidence" value="ECO:0007669"/>
    <property type="project" value="UniProtKB-UniRule"/>
</dbReference>
<dbReference type="KEGG" id="ast:Asulf_01590"/>
<feature type="binding site" evidence="10">
    <location>
        <position position="169"/>
    </location>
    <ligand>
        <name>L-aspartate</name>
        <dbReference type="ChEBI" id="CHEBI:29991"/>
    </ligand>
</feature>
<protein>
    <recommendedName>
        <fullName evidence="10">Aspartate--tRNA(Asp/Asn) ligase</fullName>
        <ecNumber evidence="10">6.1.1.23</ecNumber>
    </recommendedName>
    <alternativeName>
        <fullName evidence="10">Aspartyl-tRNA synthetase</fullName>
        <shortName evidence="10">AspRS</shortName>
    </alternativeName>
    <alternativeName>
        <fullName evidence="10">Non-discriminating aspartyl-tRNA synthetase</fullName>
        <shortName evidence="10">ND-AspRS</shortName>
    </alternativeName>
</protein>
<comment type="subunit">
    <text evidence="10">Homodimer.</text>
</comment>
<feature type="binding site" evidence="10">
    <location>
        <position position="354"/>
    </location>
    <ligand>
        <name>Mg(2+)</name>
        <dbReference type="ChEBI" id="CHEBI:18420"/>
        <label>2</label>
    </ligand>
</feature>
<dbReference type="Pfam" id="PF01336">
    <property type="entry name" value="tRNA_anti-codon"/>
    <property type="match status" value="1"/>
</dbReference>
<keyword evidence="13" id="KW-1185">Reference proteome</keyword>
<dbReference type="Pfam" id="PF00152">
    <property type="entry name" value="tRNA-synt_2"/>
    <property type="match status" value="1"/>
</dbReference>
<dbReference type="GO" id="GO:0005829">
    <property type="term" value="C:cytosol"/>
    <property type="evidence" value="ECO:0007669"/>
    <property type="project" value="TreeGrafter"/>
</dbReference>
<evidence type="ECO:0000256" key="6">
    <source>
        <dbReference type="ARBA" id="ARBA00022840"/>
    </source>
</evidence>
<dbReference type="Gene3D" id="3.30.930.10">
    <property type="entry name" value="Bira Bifunctional Protein, Domain 2"/>
    <property type="match status" value="1"/>
</dbReference>
<feature type="binding site" evidence="10">
    <location>
        <position position="213"/>
    </location>
    <ligand>
        <name>L-aspartate</name>
        <dbReference type="ChEBI" id="CHEBI:29991"/>
    </ligand>
</feature>
<evidence type="ECO:0000313" key="13">
    <source>
        <dbReference type="Proteomes" id="UP000013307"/>
    </source>
</evidence>
<dbReference type="FunFam" id="3.30.930.10:FF:000038">
    <property type="entry name" value="Aspartate--tRNA ligase"/>
    <property type="match status" value="1"/>
</dbReference>
<feature type="site" description="Important for tRNA non-discrimination" evidence="10">
    <location>
        <position position="84"/>
    </location>
</feature>
<dbReference type="PANTHER" id="PTHR43450">
    <property type="entry name" value="ASPARTYL-TRNA SYNTHETASE"/>
    <property type="match status" value="1"/>
</dbReference>
<dbReference type="RefSeq" id="WP_015591165.1">
    <property type="nucleotide sequence ID" value="NC_021169.1"/>
</dbReference>
<feature type="binding site" evidence="10">
    <location>
        <begin position="402"/>
        <end position="405"/>
    </location>
    <ligand>
        <name>ATP</name>
        <dbReference type="ChEBI" id="CHEBI:30616"/>
    </ligand>
</feature>
<feature type="binding site" evidence="10">
    <location>
        <position position="357"/>
    </location>
    <ligand>
        <name>L-aspartate</name>
        <dbReference type="ChEBI" id="CHEBI:29991"/>
    </ligand>
</feature>
<comment type="subcellular location">
    <subcellularLocation>
        <location evidence="1 10">Cytoplasm</location>
    </subcellularLocation>
</comment>
<feature type="binding site" evidence="10">
    <location>
        <begin position="221"/>
        <end position="223"/>
    </location>
    <ligand>
        <name>ATP</name>
        <dbReference type="ChEBI" id="CHEBI:30616"/>
    </ligand>
</feature>
<dbReference type="AlphaFoldDB" id="N0BH16"/>
<dbReference type="Proteomes" id="UP000013307">
    <property type="component" value="Chromosome"/>
</dbReference>
<dbReference type="GO" id="GO:0006422">
    <property type="term" value="P:aspartyl-tRNA aminoacylation"/>
    <property type="evidence" value="ECO:0007669"/>
    <property type="project" value="UniProtKB-UniRule"/>
</dbReference>
<evidence type="ECO:0000256" key="5">
    <source>
        <dbReference type="ARBA" id="ARBA00022741"/>
    </source>
</evidence>
<evidence type="ECO:0000256" key="2">
    <source>
        <dbReference type="ARBA" id="ARBA00005312"/>
    </source>
</evidence>
<comment type="cofactor">
    <cofactor evidence="10">
        <name>Mg(2+)</name>
        <dbReference type="ChEBI" id="CHEBI:18420"/>
    </cofactor>
    <text evidence="10">Binds 3 Mg(2+) cations per subunit. The strongest magnesium site (Mg1) is bound to the beta- and gamma-phosphates of ATP and four water molecules complete its coordination sphere.</text>
</comment>
<feature type="binding site" evidence="10">
    <location>
        <position position="354"/>
    </location>
    <ligand>
        <name>ATP</name>
        <dbReference type="ChEBI" id="CHEBI:30616"/>
    </ligand>
</feature>
<dbReference type="Gene3D" id="2.40.50.140">
    <property type="entry name" value="Nucleic acid-binding proteins"/>
    <property type="match status" value="1"/>
</dbReference>
<dbReference type="NCBIfam" id="NF003483">
    <property type="entry name" value="PRK05159.1"/>
    <property type="match status" value="1"/>
</dbReference>
<dbReference type="HAMAP" id="MF_02075">
    <property type="entry name" value="Asp_tRNA_synth_type2"/>
    <property type="match status" value="1"/>
</dbReference>
<dbReference type="NCBIfam" id="TIGR00458">
    <property type="entry name" value="aspS_nondisc"/>
    <property type="match status" value="1"/>
</dbReference>
<dbReference type="PRINTS" id="PR01042">
    <property type="entry name" value="TRNASYNTHASP"/>
</dbReference>
<proteinExistence type="inferred from homology"/>
<dbReference type="InterPro" id="IPR004523">
    <property type="entry name" value="Asp-tRNA_synthase_2"/>
</dbReference>
<keyword evidence="6 10" id="KW-0067">ATP-binding</keyword>
<keyword evidence="9 10" id="KW-0030">Aminoacyl-tRNA synthetase</keyword>
<evidence type="ECO:0000256" key="1">
    <source>
        <dbReference type="ARBA" id="ARBA00004496"/>
    </source>
</evidence>
<dbReference type="InterPro" id="IPR006195">
    <property type="entry name" value="aa-tRNA-synth_II"/>
</dbReference>
<evidence type="ECO:0000256" key="7">
    <source>
        <dbReference type="ARBA" id="ARBA00022842"/>
    </source>
</evidence>
<organism evidence="12 13">
    <name type="scientific">Archaeoglobus sulfaticallidus PM70-1</name>
    <dbReference type="NCBI Taxonomy" id="387631"/>
    <lineage>
        <taxon>Archaea</taxon>
        <taxon>Methanobacteriati</taxon>
        <taxon>Methanobacteriota</taxon>
        <taxon>Archaeoglobi</taxon>
        <taxon>Archaeoglobales</taxon>
        <taxon>Archaeoglobaceae</taxon>
        <taxon>Archaeoglobus</taxon>
    </lineage>
</organism>
<dbReference type="PROSITE" id="PS50862">
    <property type="entry name" value="AA_TRNA_LIGASE_II"/>
    <property type="match status" value="1"/>
</dbReference>
<name>N0BH16_9EURY</name>
<dbReference type="EMBL" id="CP005290">
    <property type="protein sequence ID" value="AGK61567.1"/>
    <property type="molecule type" value="Genomic_DNA"/>
</dbReference>
<keyword evidence="10" id="KW-0479">Metal-binding</keyword>
<dbReference type="GeneID" id="15393225"/>
<feature type="binding site" evidence="10">
    <location>
        <position position="357"/>
    </location>
    <ligand>
        <name>Mg(2+)</name>
        <dbReference type="ChEBI" id="CHEBI:18420"/>
        <label>2</label>
    </ligand>
</feature>
<dbReference type="CDD" id="cd00776">
    <property type="entry name" value="AsxRS_core"/>
    <property type="match status" value="1"/>
</dbReference>
<sequence length="431" mass="49567">MYERKYTSDIGADDVGKKVLLYGWVHEVRDLGGVVFVLLRDREGIIQLTCPKKRNPEITKRARKVRRESVVRVVGEVKEEPKAPGGYEVLPDEFEVLNEADAPLPLDVAEKVPAELDTRLDARFLDLRKPRIQAIFRIRHQMLQSVRDFLTSEGFIEVNTPKIVSTATEGGTELFPISYFEREAFLNQSPQLYKQVLMGAGFEKVFEIGPIFRAEEHNTVRHLNEAISIDIEQSFTDHEGVMKVLERLINRVYTDVVEKCEKYLNWAGVKLEIPEIPFQRVTYDEAVEIIKKRGEEISWGEDFSTPALKLLAEEFDSHYYIVDWPTEIKPFYAMPYENEPEISKTFDLMAGSLELASGAQRIHLPDLLEKMISQKGLNPESFEFYLSAFRYGMPPHAGWGLGADRLLMSILKLKNIREAVIFPRDRTRLTP</sequence>
<dbReference type="eggNOG" id="arCOG00406">
    <property type="taxonomic scope" value="Archaea"/>
</dbReference>
<feature type="binding site" evidence="10">
    <location>
        <begin position="213"/>
        <end position="215"/>
    </location>
    <ligand>
        <name>ATP</name>
        <dbReference type="ChEBI" id="CHEBI:30616"/>
    </ligand>
</feature>
<feature type="binding site" evidence="10">
    <location>
        <position position="354"/>
    </location>
    <ligand>
        <name>Mg(2+)</name>
        <dbReference type="ChEBI" id="CHEBI:18420"/>
        <label>3</label>
    </ligand>
</feature>
<reference evidence="12 13" key="1">
    <citation type="journal article" date="2013" name="Genome Announc.">
        <title>Complete Genome Sequence of the Thermophilic and Facultatively Chemolithoautotrophic Sulfate Reducer Archaeoglobus sulfaticallidus Strain PM70-1T.</title>
        <authorList>
            <person name="Stokke R."/>
            <person name="Hocking W.P."/>
            <person name="Steinsbu B.O."/>
            <person name="Steen I.H."/>
        </authorList>
    </citation>
    <scope>NUCLEOTIDE SEQUENCE [LARGE SCALE GENOMIC DNA]</scope>
    <source>
        <strain evidence="12">PM70-1</strain>
    </source>
</reference>
<comment type="function">
    <text evidence="10">Aspartyl-tRNA synthetase with relaxed tRNA specificity since it is able to aspartylate not only its cognate tRNA(Asp) but also tRNA(Asn). Reaction proceeds in two steps: L-aspartate is first activated by ATP to form Asp-AMP and then transferred to the acceptor end of tRNA(Asp/Asn).</text>
</comment>
<dbReference type="GO" id="GO:0005524">
    <property type="term" value="F:ATP binding"/>
    <property type="evidence" value="ECO:0007669"/>
    <property type="project" value="UniProtKB-UniRule"/>
</dbReference>
<keyword evidence="4 10" id="KW-0436">Ligase</keyword>
<dbReference type="InterPro" id="IPR002312">
    <property type="entry name" value="Asp/Asn-tRNA-synth_IIb"/>
</dbReference>
<dbReference type="InterPro" id="IPR004365">
    <property type="entry name" value="NA-bd_OB_tRNA"/>
</dbReference>
<evidence type="ECO:0000256" key="10">
    <source>
        <dbReference type="HAMAP-Rule" id="MF_02075"/>
    </source>
</evidence>
<keyword evidence="8 10" id="KW-0648">Protein biosynthesis</keyword>
<gene>
    <name evidence="10" type="primary">aspS</name>
    <name evidence="12" type="ORF">Asulf_01590</name>
</gene>
<dbReference type="GO" id="GO:0050560">
    <property type="term" value="F:aspartate-tRNA(Asn) ligase activity"/>
    <property type="evidence" value="ECO:0007669"/>
    <property type="project" value="UniProtKB-EC"/>
</dbReference>
<keyword evidence="5 10" id="KW-0547">Nucleotide-binding</keyword>